<evidence type="ECO:0000313" key="1">
    <source>
        <dbReference type="EMBL" id="HAE94882.1"/>
    </source>
</evidence>
<dbReference type="Proteomes" id="UP000259173">
    <property type="component" value="Unassembled WGS sequence"/>
</dbReference>
<proteinExistence type="predicted"/>
<gene>
    <name evidence="1" type="ORF">DCG65_09990</name>
</gene>
<sequence length="26" mass="2866">MSWSLDFHQRRVLVTGGTRGVGHAVV</sequence>
<organism evidence="1 2">
    <name type="scientific">Hyphomonas atlantica</name>
    <dbReference type="NCBI Taxonomy" id="1280948"/>
    <lineage>
        <taxon>Bacteria</taxon>
        <taxon>Pseudomonadati</taxon>
        <taxon>Pseudomonadota</taxon>
        <taxon>Alphaproteobacteria</taxon>
        <taxon>Hyphomonadales</taxon>
        <taxon>Hyphomonadaceae</taxon>
        <taxon>Hyphomonas</taxon>
    </lineage>
</organism>
<protein>
    <submittedName>
        <fullName evidence="1">Short-chain dehydrogenase</fullName>
    </submittedName>
</protein>
<evidence type="ECO:0000313" key="2">
    <source>
        <dbReference type="Proteomes" id="UP000259173"/>
    </source>
</evidence>
<dbReference type="EMBL" id="DMBR01000299">
    <property type="protein sequence ID" value="HAE94882.1"/>
    <property type="molecule type" value="Genomic_DNA"/>
</dbReference>
<dbReference type="InterPro" id="IPR036291">
    <property type="entry name" value="NAD(P)-bd_dom_sf"/>
</dbReference>
<dbReference type="SUPFAM" id="SSF51735">
    <property type="entry name" value="NAD(P)-binding Rossmann-fold domains"/>
    <property type="match status" value="1"/>
</dbReference>
<accession>A0A3B9L1V2</accession>
<name>A0A3B9L1V2_9PROT</name>
<comment type="caution">
    <text evidence="1">The sequence shown here is derived from an EMBL/GenBank/DDBJ whole genome shotgun (WGS) entry which is preliminary data.</text>
</comment>
<feature type="non-terminal residue" evidence="1">
    <location>
        <position position="26"/>
    </location>
</feature>
<dbReference type="AlphaFoldDB" id="A0A3B9L1V2"/>
<reference evidence="1 2" key="1">
    <citation type="journal article" date="2018" name="Nat. Biotechnol.">
        <title>A standardized bacterial taxonomy based on genome phylogeny substantially revises the tree of life.</title>
        <authorList>
            <person name="Parks D.H."/>
            <person name="Chuvochina M."/>
            <person name="Waite D.W."/>
            <person name="Rinke C."/>
            <person name="Skarshewski A."/>
            <person name="Chaumeil P.A."/>
            <person name="Hugenholtz P."/>
        </authorList>
    </citation>
    <scope>NUCLEOTIDE SEQUENCE [LARGE SCALE GENOMIC DNA]</scope>
    <source>
        <strain evidence="1">UBA8557</strain>
    </source>
</reference>